<protein>
    <recommendedName>
        <fullName evidence="3">12-oxophytodienoate reductase</fullName>
    </recommendedName>
</protein>
<feature type="non-terminal residue" evidence="1">
    <location>
        <position position="1"/>
    </location>
</feature>
<accession>A0A2W7C6F0</accession>
<evidence type="ECO:0000313" key="1">
    <source>
        <dbReference type="EMBL" id="PZV38760.1"/>
    </source>
</evidence>
<dbReference type="AlphaFoldDB" id="A0A2W7C6F0"/>
<evidence type="ECO:0000313" key="2">
    <source>
        <dbReference type="Proteomes" id="UP000248616"/>
    </source>
</evidence>
<comment type="caution">
    <text evidence="1">The sequence shown here is derived from an EMBL/GenBank/DDBJ whole genome shotgun (WGS) entry which is preliminary data.</text>
</comment>
<dbReference type="SUPFAM" id="SSF51395">
    <property type="entry name" value="FMN-linked oxidoreductases"/>
    <property type="match status" value="1"/>
</dbReference>
<gene>
    <name evidence="1" type="ORF">B5V02_08855</name>
</gene>
<reference evidence="2" key="1">
    <citation type="submission" date="2017-03" db="EMBL/GenBank/DDBJ databases">
        <authorList>
            <person name="Safronova V.I."/>
            <person name="Sazanova A.L."/>
            <person name="Chirak E.R."/>
        </authorList>
    </citation>
    <scope>NUCLEOTIDE SEQUENCE [LARGE SCALE GENOMIC DNA]</scope>
    <source>
        <strain evidence="2">Ach-343</strain>
    </source>
</reference>
<proteinExistence type="predicted"/>
<dbReference type="InterPro" id="IPR013785">
    <property type="entry name" value="Aldolase_TIM"/>
</dbReference>
<name>A0A2W7C6F0_9HYPH</name>
<evidence type="ECO:0008006" key="3">
    <source>
        <dbReference type="Google" id="ProtNLM"/>
    </source>
</evidence>
<sequence>VQVVGSWLVAVQGWERVFWEGGFGTELNLAGWAQKLSGKPAITVGSVTLKRDVIDSRGGSGSEAADNLPLLFEMMARGDFDFVAVGRALIANPSWPQNVRDGQPIQPFLESALAQLS</sequence>
<keyword evidence="2" id="KW-1185">Reference proteome</keyword>
<dbReference type="Gene3D" id="3.20.20.70">
    <property type="entry name" value="Aldolase class I"/>
    <property type="match status" value="1"/>
</dbReference>
<dbReference type="EMBL" id="MZXV01000017">
    <property type="protein sequence ID" value="PZV38760.1"/>
    <property type="molecule type" value="Genomic_DNA"/>
</dbReference>
<dbReference type="Proteomes" id="UP000248616">
    <property type="component" value="Unassembled WGS sequence"/>
</dbReference>
<organism evidence="1 2">
    <name type="scientific">Mesorhizobium kowhaii</name>
    <dbReference type="NCBI Taxonomy" id="1300272"/>
    <lineage>
        <taxon>Bacteria</taxon>
        <taxon>Pseudomonadati</taxon>
        <taxon>Pseudomonadota</taxon>
        <taxon>Alphaproteobacteria</taxon>
        <taxon>Hyphomicrobiales</taxon>
        <taxon>Phyllobacteriaceae</taxon>
        <taxon>Mesorhizobium</taxon>
    </lineage>
</organism>